<accession>A0ABD1TL68</accession>
<dbReference type="Proteomes" id="UP001604336">
    <property type="component" value="Unassembled WGS sequence"/>
</dbReference>
<proteinExistence type="predicted"/>
<gene>
    <name evidence="1" type="ORF">Adt_18953</name>
</gene>
<dbReference type="EMBL" id="JBFOLK010000005">
    <property type="protein sequence ID" value="KAL2513353.1"/>
    <property type="molecule type" value="Genomic_DNA"/>
</dbReference>
<sequence length="117" mass="13489">MRRPPKHFRLARNVEALYRLRCDGFKSAKMFDGPPRPSKNLRGLCWAPETFVRITRMQRPAKHFRLARNVKALHRLHCDGFKSAKMFDGPPRPSKNLRGPCWAPEAFAGSMGPLLDF</sequence>
<reference evidence="2" key="1">
    <citation type="submission" date="2024-07" db="EMBL/GenBank/DDBJ databases">
        <title>Two chromosome-level genome assemblies of Korean endemic species Abeliophyllum distichum and Forsythia ovata (Oleaceae).</title>
        <authorList>
            <person name="Jang H."/>
        </authorList>
    </citation>
    <scope>NUCLEOTIDE SEQUENCE [LARGE SCALE GENOMIC DNA]</scope>
</reference>
<name>A0ABD1TL68_9LAMI</name>
<comment type="caution">
    <text evidence="1">The sequence shown here is derived from an EMBL/GenBank/DDBJ whole genome shotgun (WGS) entry which is preliminary data.</text>
</comment>
<organism evidence="1 2">
    <name type="scientific">Abeliophyllum distichum</name>
    <dbReference type="NCBI Taxonomy" id="126358"/>
    <lineage>
        <taxon>Eukaryota</taxon>
        <taxon>Viridiplantae</taxon>
        <taxon>Streptophyta</taxon>
        <taxon>Embryophyta</taxon>
        <taxon>Tracheophyta</taxon>
        <taxon>Spermatophyta</taxon>
        <taxon>Magnoliopsida</taxon>
        <taxon>eudicotyledons</taxon>
        <taxon>Gunneridae</taxon>
        <taxon>Pentapetalae</taxon>
        <taxon>asterids</taxon>
        <taxon>lamiids</taxon>
        <taxon>Lamiales</taxon>
        <taxon>Oleaceae</taxon>
        <taxon>Forsythieae</taxon>
        <taxon>Abeliophyllum</taxon>
    </lineage>
</organism>
<keyword evidence="2" id="KW-1185">Reference proteome</keyword>
<evidence type="ECO:0000313" key="1">
    <source>
        <dbReference type="EMBL" id="KAL2513353.1"/>
    </source>
</evidence>
<dbReference type="AlphaFoldDB" id="A0ABD1TL68"/>
<evidence type="ECO:0000313" key="2">
    <source>
        <dbReference type="Proteomes" id="UP001604336"/>
    </source>
</evidence>
<protein>
    <submittedName>
        <fullName evidence="1">Uncharacterized protein</fullName>
    </submittedName>
</protein>